<dbReference type="EMBL" id="PQFF01000171">
    <property type="protein sequence ID" value="RHZ77317.1"/>
    <property type="molecule type" value="Genomic_DNA"/>
</dbReference>
<reference evidence="1 2" key="1">
    <citation type="submission" date="2018-08" db="EMBL/GenBank/DDBJ databases">
        <title>Genome and evolution of the arbuscular mycorrhizal fungus Diversispora epigaea (formerly Glomus versiforme) and its bacterial endosymbionts.</title>
        <authorList>
            <person name="Sun X."/>
            <person name="Fei Z."/>
            <person name="Harrison M."/>
        </authorList>
    </citation>
    <scope>NUCLEOTIDE SEQUENCE [LARGE SCALE GENOMIC DNA]</scope>
    <source>
        <strain evidence="1 2">IT104</strain>
    </source>
</reference>
<evidence type="ECO:0000313" key="2">
    <source>
        <dbReference type="Proteomes" id="UP000266861"/>
    </source>
</evidence>
<evidence type="ECO:0008006" key="3">
    <source>
        <dbReference type="Google" id="ProtNLM"/>
    </source>
</evidence>
<protein>
    <recommendedName>
        <fullName evidence="3">Retrotransposon gag domain-containing protein</fullName>
    </recommendedName>
</protein>
<proteinExistence type="predicted"/>
<sequence length="93" mass="11069">MQGNQSVNDYFKMIKIYAVALRNNSVIEYYAKIKKYNKTVRYEEEQLRYQFLCGLNSDNQLEVEICGLELPLEKLIKRLSAIENIRKMHSIYV</sequence>
<gene>
    <name evidence="1" type="ORF">Glove_181g13</name>
</gene>
<accession>A0A397IQR6</accession>
<name>A0A397IQR6_9GLOM</name>
<organism evidence="1 2">
    <name type="scientific">Diversispora epigaea</name>
    <dbReference type="NCBI Taxonomy" id="1348612"/>
    <lineage>
        <taxon>Eukaryota</taxon>
        <taxon>Fungi</taxon>
        <taxon>Fungi incertae sedis</taxon>
        <taxon>Mucoromycota</taxon>
        <taxon>Glomeromycotina</taxon>
        <taxon>Glomeromycetes</taxon>
        <taxon>Diversisporales</taxon>
        <taxon>Diversisporaceae</taxon>
        <taxon>Diversispora</taxon>
    </lineage>
</organism>
<keyword evidence="2" id="KW-1185">Reference proteome</keyword>
<dbReference type="STRING" id="1348612.A0A397IQR6"/>
<dbReference type="OrthoDB" id="2409084at2759"/>
<dbReference type="AlphaFoldDB" id="A0A397IQR6"/>
<evidence type="ECO:0000313" key="1">
    <source>
        <dbReference type="EMBL" id="RHZ77317.1"/>
    </source>
</evidence>
<comment type="caution">
    <text evidence="1">The sequence shown here is derived from an EMBL/GenBank/DDBJ whole genome shotgun (WGS) entry which is preliminary data.</text>
</comment>
<dbReference type="Proteomes" id="UP000266861">
    <property type="component" value="Unassembled WGS sequence"/>
</dbReference>